<accession>A0A6A4SCB1</accession>
<feature type="region of interest" description="Disordered" evidence="1">
    <location>
        <begin position="805"/>
        <end position="847"/>
    </location>
</feature>
<feature type="compositionally biased region" description="Low complexity" evidence="1">
    <location>
        <begin position="522"/>
        <end position="532"/>
    </location>
</feature>
<feature type="region of interest" description="Disordered" evidence="1">
    <location>
        <begin position="1"/>
        <end position="40"/>
    </location>
</feature>
<dbReference type="Pfam" id="PF02181">
    <property type="entry name" value="FH2"/>
    <property type="match status" value="1"/>
</dbReference>
<feature type="compositionally biased region" description="Basic residues" evidence="1">
    <location>
        <begin position="368"/>
        <end position="383"/>
    </location>
</feature>
<feature type="compositionally biased region" description="Polar residues" evidence="1">
    <location>
        <begin position="563"/>
        <end position="591"/>
    </location>
</feature>
<name>A0A6A4SCB1_SCOMX</name>
<dbReference type="InterPro" id="IPR015425">
    <property type="entry name" value="FH2_Formin"/>
</dbReference>
<dbReference type="AlphaFoldDB" id="A0A6A4SCB1"/>
<dbReference type="Proteomes" id="UP000438429">
    <property type="component" value="Unassembled WGS sequence"/>
</dbReference>
<evidence type="ECO:0000256" key="1">
    <source>
        <dbReference type="SAM" id="MobiDB-lite"/>
    </source>
</evidence>
<proteinExistence type="predicted"/>
<dbReference type="InterPro" id="IPR042201">
    <property type="entry name" value="FH2_Formin_sf"/>
</dbReference>
<evidence type="ECO:0000313" key="3">
    <source>
        <dbReference type="EMBL" id="KAF0030085.1"/>
    </source>
</evidence>
<gene>
    <name evidence="3" type="ORF">F2P81_016816</name>
</gene>
<feature type="region of interest" description="Disordered" evidence="1">
    <location>
        <begin position="410"/>
        <end position="436"/>
    </location>
</feature>
<feature type="compositionally biased region" description="Low complexity" evidence="1">
    <location>
        <begin position="421"/>
        <end position="435"/>
    </location>
</feature>
<feature type="compositionally biased region" description="Polar residues" evidence="1">
    <location>
        <begin position="698"/>
        <end position="709"/>
    </location>
</feature>
<dbReference type="SUPFAM" id="SSF101447">
    <property type="entry name" value="Formin homology 2 domain (FH2 domain)"/>
    <property type="match status" value="1"/>
</dbReference>
<feature type="compositionally biased region" description="Basic and acidic residues" evidence="1">
    <location>
        <begin position="716"/>
        <end position="740"/>
    </location>
</feature>
<feature type="region of interest" description="Disordered" evidence="1">
    <location>
        <begin position="363"/>
        <end position="391"/>
    </location>
</feature>
<feature type="domain" description="FH2" evidence="2">
    <location>
        <begin position="46"/>
        <end position="439"/>
    </location>
</feature>
<dbReference type="EMBL" id="VEVO01000015">
    <property type="protein sequence ID" value="KAF0030085.1"/>
    <property type="molecule type" value="Genomic_DNA"/>
</dbReference>
<dbReference type="SMART" id="SM00498">
    <property type="entry name" value="FH2"/>
    <property type="match status" value="1"/>
</dbReference>
<feature type="compositionally biased region" description="Basic and acidic residues" evidence="1">
    <location>
        <begin position="499"/>
        <end position="513"/>
    </location>
</feature>
<feature type="compositionally biased region" description="Acidic residues" evidence="1">
    <location>
        <begin position="535"/>
        <end position="547"/>
    </location>
</feature>
<dbReference type="PROSITE" id="PS51444">
    <property type="entry name" value="FH2"/>
    <property type="match status" value="1"/>
</dbReference>
<dbReference type="PANTHER" id="PTHR46345">
    <property type="entry name" value="INVERTED FORMIN-2"/>
    <property type="match status" value="1"/>
</dbReference>
<comment type="caution">
    <text evidence="3">The sequence shown here is derived from an EMBL/GenBank/DDBJ whole genome shotgun (WGS) entry which is preliminary data.</text>
</comment>
<dbReference type="PANTHER" id="PTHR46345:SF7">
    <property type="entry name" value="FH2 DOMAIN CONTAINING 3-RELATED"/>
    <property type="match status" value="1"/>
</dbReference>
<reference evidence="3 4" key="1">
    <citation type="submission" date="2019-06" db="EMBL/GenBank/DDBJ databases">
        <title>Draft genomes of female and male turbot (Scophthalmus maximus).</title>
        <authorList>
            <person name="Xu H."/>
            <person name="Xu X.-W."/>
            <person name="Shao C."/>
            <person name="Chen S."/>
        </authorList>
    </citation>
    <scope>NUCLEOTIDE SEQUENCE [LARGE SCALE GENOMIC DNA]</scope>
    <source>
        <strain evidence="3">Ysfricsl-2016a</strain>
        <tissue evidence="3">Blood</tissue>
    </source>
</reference>
<sequence>MQPGGPPTPPSLPPPPPPPPPLPPPPPPPPPPAPGLPPSLHGLGIFAKGERRASRMRNFNWETLPKHSVVGKHNIWTTDKIDGEYELDTDHMEELFSHKQVQQQLKAQNRQSLRGIPTNAPGGEMVSILSSKRSMNIAIFLKQFKRPVKDMIEDIKSGRSLSFGCGKLRELCKLLPDEGEVKQLVSFKGDHFSLPEADLFMRMLVKVPSYEERLSSLVLKEEFLPLMDEMKGFICTLTAAAQELMESDHLHSVIRLVLKTGNYMNAGSYAGSAIGFRMASLLKLVDTKANKPGMNLMHYVVMEAEVCLAEIETDFQELQSVSDSVAEYFCEDPEKFKLEECCSIFKSFCEKFMRAMQENKAREMTEVKRRHRDRLQSSAKRRSTATCSSRDKEMDGVALESVLQNLLTNRVSRRRSGRPFSPQGSPMGGSPNNSSLIEMTSQVNLPTGNQKMSAHLLSSLAAEMGRKEWNSAAELTGNSSQNKVQSSGVNDKAKCVIPHEEEMKTSGKEDPRGFAHPAKRTSSISSSVKSFSATADDDEEDIQDNNQEEAQKLREASRKVLRFQNSRSSVSSADYSLENQKSPAASTTLPRQRTFDEETDRYPGDPTNDELISFLISPSSTSKRNLGRRHTMPPKVLKTEEEEDKLWDQPPNRTPNLVAGDKGTRPAEGAEHNPSKQVFDFSDVSPNFKKSDAPDQNPPSAENNVSSATVPDEGPGEPHQEGKSVEPSGDHVRRNSENIRPKSTWIKTETSGLFFSFFKRLGDMGKQQNSKETVHKGTDSDDDDDDDDELERPCPFLSVACSVDSVGEDWDTDNGKTSPRPAMLTLPPLPPAGNSFLYDTPVMDNEK</sequence>
<organism evidence="3 4">
    <name type="scientific">Scophthalmus maximus</name>
    <name type="common">Turbot</name>
    <name type="synonym">Psetta maxima</name>
    <dbReference type="NCBI Taxonomy" id="52904"/>
    <lineage>
        <taxon>Eukaryota</taxon>
        <taxon>Metazoa</taxon>
        <taxon>Chordata</taxon>
        <taxon>Craniata</taxon>
        <taxon>Vertebrata</taxon>
        <taxon>Euteleostomi</taxon>
        <taxon>Actinopterygii</taxon>
        <taxon>Neopterygii</taxon>
        <taxon>Teleostei</taxon>
        <taxon>Neoteleostei</taxon>
        <taxon>Acanthomorphata</taxon>
        <taxon>Carangaria</taxon>
        <taxon>Pleuronectiformes</taxon>
        <taxon>Pleuronectoidei</taxon>
        <taxon>Scophthalmidae</taxon>
        <taxon>Scophthalmus</taxon>
    </lineage>
</organism>
<feature type="region of interest" description="Disordered" evidence="1">
    <location>
        <begin position="499"/>
        <end position="745"/>
    </location>
</feature>
<evidence type="ECO:0000259" key="2">
    <source>
        <dbReference type="PROSITE" id="PS51444"/>
    </source>
</evidence>
<feature type="compositionally biased region" description="Basic and acidic residues" evidence="1">
    <location>
        <begin position="593"/>
        <end position="603"/>
    </location>
</feature>
<evidence type="ECO:0000313" key="4">
    <source>
        <dbReference type="Proteomes" id="UP000438429"/>
    </source>
</evidence>
<feature type="region of interest" description="Disordered" evidence="1">
    <location>
        <begin position="765"/>
        <end position="793"/>
    </location>
</feature>
<feature type="compositionally biased region" description="Basic and acidic residues" evidence="1">
    <location>
        <begin position="662"/>
        <end position="674"/>
    </location>
</feature>
<feature type="compositionally biased region" description="Basic and acidic residues" evidence="1">
    <location>
        <begin position="549"/>
        <end position="558"/>
    </location>
</feature>
<protein>
    <recommendedName>
        <fullName evidence="2">FH2 domain-containing protein</fullName>
    </recommendedName>
</protein>
<dbReference type="Gene3D" id="1.20.58.2220">
    <property type="entry name" value="Formin, FH2 domain"/>
    <property type="match status" value="2"/>
</dbReference>
<feature type="compositionally biased region" description="Acidic residues" evidence="1">
    <location>
        <begin position="780"/>
        <end position="790"/>
    </location>
</feature>
<feature type="compositionally biased region" description="Pro residues" evidence="1">
    <location>
        <begin position="1"/>
        <end position="37"/>
    </location>
</feature>